<protein>
    <recommendedName>
        <fullName evidence="3">Reverse transcriptase zinc-binding domain-containing protein</fullName>
    </recommendedName>
</protein>
<reference evidence="1" key="4">
    <citation type="submission" date="2019-03" db="UniProtKB">
        <authorList>
            <consortium name="EnsemblPlants"/>
        </authorList>
    </citation>
    <scope>IDENTIFICATION</scope>
</reference>
<proteinExistence type="predicted"/>
<reference evidence="2" key="1">
    <citation type="journal article" date="2014" name="Science">
        <title>Ancient hybridizations among the ancestral genomes of bread wheat.</title>
        <authorList>
            <consortium name="International Wheat Genome Sequencing Consortium,"/>
            <person name="Marcussen T."/>
            <person name="Sandve S.R."/>
            <person name="Heier L."/>
            <person name="Spannagl M."/>
            <person name="Pfeifer M."/>
            <person name="Jakobsen K.S."/>
            <person name="Wulff B.B."/>
            <person name="Steuernagel B."/>
            <person name="Mayer K.F."/>
            <person name="Olsen O.A."/>
        </authorList>
    </citation>
    <scope>NUCLEOTIDE SEQUENCE [LARGE SCALE GENOMIC DNA]</scope>
    <source>
        <strain evidence="2">cv. AL8/78</strain>
    </source>
</reference>
<keyword evidence="2" id="KW-1185">Reference proteome</keyword>
<dbReference type="EnsemblPlants" id="AET1Gv20166700.7">
    <property type="protein sequence ID" value="AET1Gv20166700.7"/>
    <property type="gene ID" value="AET1Gv20166700"/>
</dbReference>
<evidence type="ECO:0000313" key="2">
    <source>
        <dbReference type="Proteomes" id="UP000015105"/>
    </source>
</evidence>
<dbReference type="Proteomes" id="UP000015105">
    <property type="component" value="Chromosome 1D"/>
</dbReference>
<dbReference type="Gramene" id="AET1Gv20166700.7">
    <property type="protein sequence ID" value="AET1Gv20166700.7"/>
    <property type="gene ID" value="AET1Gv20166700"/>
</dbReference>
<evidence type="ECO:0000313" key="1">
    <source>
        <dbReference type="EnsemblPlants" id="AET1Gv20166700.1"/>
    </source>
</evidence>
<organism evidence="1 2">
    <name type="scientific">Aegilops tauschii subsp. strangulata</name>
    <name type="common">Goatgrass</name>
    <dbReference type="NCBI Taxonomy" id="200361"/>
    <lineage>
        <taxon>Eukaryota</taxon>
        <taxon>Viridiplantae</taxon>
        <taxon>Streptophyta</taxon>
        <taxon>Embryophyta</taxon>
        <taxon>Tracheophyta</taxon>
        <taxon>Spermatophyta</taxon>
        <taxon>Magnoliopsida</taxon>
        <taxon>Liliopsida</taxon>
        <taxon>Poales</taxon>
        <taxon>Poaceae</taxon>
        <taxon>BOP clade</taxon>
        <taxon>Pooideae</taxon>
        <taxon>Triticodae</taxon>
        <taxon>Triticeae</taxon>
        <taxon>Triticinae</taxon>
        <taxon>Aegilops</taxon>
    </lineage>
</organism>
<evidence type="ECO:0008006" key="3">
    <source>
        <dbReference type="Google" id="ProtNLM"/>
    </source>
</evidence>
<accession>A0A452XUB9</accession>
<dbReference type="AlphaFoldDB" id="A0A452XUB9"/>
<reference evidence="1" key="3">
    <citation type="journal article" date="2017" name="Nature">
        <title>Genome sequence of the progenitor of the wheat D genome Aegilops tauschii.</title>
        <authorList>
            <person name="Luo M.C."/>
            <person name="Gu Y.Q."/>
            <person name="Puiu D."/>
            <person name="Wang H."/>
            <person name="Twardziok S.O."/>
            <person name="Deal K.R."/>
            <person name="Huo N."/>
            <person name="Zhu T."/>
            <person name="Wang L."/>
            <person name="Wang Y."/>
            <person name="McGuire P.E."/>
            <person name="Liu S."/>
            <person name="Long H."/>
            <person name="Ramasamy R.K."/>
            <person name="Rodriguez J.C."/>
            <person name="Van S.L."/>
            <person name="Yuan L."/>
            <person name="Wang Z."/>
            <person name="Xia Z."/>
            <person name="Xiao L."/>
            <person name="Anderson O.D."/>
            <person name="Ouyang S."/>
            <person name="Liang Y."/>
            <person name="Zimin A.V."/>
            <person name="Pertea G."/>
            <person name="Qi P."/>
            <person name="Bennetzen J.L."/>
            <person name="Dai X."/>
            <person name="Dawson M.W."/>
            <person name="Muller H.G."/>
            <person name="Kugler K."/>
            <person name="Rivarola-Duarte L."/>
            <person name="Spannagl M."/>
            <person name="Mayer K.F.X."/>
            <person name="Lu F.H."/>
            <person name="Bevan M.W."/>
            <person name="Leroy P."/>
            <person name="Li P."/>
            <person name="You F.M."/>
            <person name="Sun Q."/>
            <person name="Liu Z."/>
            <person name="Lyons E."/>
            <person name="Wicker T."/>
            <person name="Salzberg S.L."/>
            <person name="Devos K.M."/>
            <person name="Dvorak J."/>
        </authorList>
    </citation>
    <scope>NUCLEOTIDE SEQUENCE [LARGE SCALE GENOMIC DNA]</scope>
    <source>
        <strain evidence="1">cv. AL8/78</strain>
    </source>
</reference>
<sequence>MVHKFLNQCNIPWVHLIWESYYQNSLPPGENAQCSFWWKDCLKLLDTYKLHSSCTPGSGKSILFWKDNWAGNTLNSQWPQLASFALNPHMSLHQIINTEDTSSLFHLPFSVEAFEQYQEMLGLLQNFPILDQNDTWRFPSGVTSYAVSNTYIILMGEFHTIPAISWLWKANCS</sequence>
<reference evidence="1" key="5">
    <citation type="journal article" date="2021" name="G3 (Bethesda)">
        <title>Aegilops tauschii genome assembly Aet v5.0 features greater sequence contiguity and improved annotation.</title>
        <authorList>
            <person name="Wang L."/>
            <person name="Zhu T."/>
            <person name="Rodriguez J.C."/>
            <person name="Deal K.R."/>
            <person name="Dubcovsky J."/>
            <person name="McGuire P.E."/>
            <person name="Lux T."/>
            <person name="Spannagl M."/>
            <person name="Mayer K.F.X."/>
            <person name="Baldrich P."/>
            <person name="Meyers B.C."/>
            <person name="Huo N."/>
            <person name="Gu Y.Q."/>
            <person name="Zhou H."/>
            <person name="Devos K.M."/>
            <person name="Bennetzen J.L."/>
            <person name="Unver T."/>
            <person name="Budak H."/>
            <person name="Gulick P.J."/>
            <person name="Galiba G."/>
            <person name="Kalapos B."/>
            <person name="Nelson D.R."/>
            <person name="Li P."/>
            <person name="You F.M."/>
            <person name="Luo M.C."/>
            <person name="Dvorak J."/>
        </authorList>
    </citation>
    <scope>NUCLEOTIDE SEQUENCE [LARGE SCALE GENOMIC DNA]</scope>
    <source>
        <strain evidence="1">cv. AL8/78</strain>
    </source>
</reference>
<dbReference type="EnsemblPlants" id="AET1Gv20166700.1">
    <property type="protein sequence ID" value="AET1Gv20166700.1"/>
    <property type="gene ID" value="AET1Gv20166700"/>
</dbReference>
<dbReference type="Gramene" id="AET1Gv20166700.1">
    <property type="protein sequence ID" value="AET1Gv20166700.1"/>
    <property type="gene ID" value="AET1Gv20166700"/>
</dbReference>
<reference evidence="2" key="2">
    <citation type="journal article" date="2017" name="Nat. Plants">
        <title>The Aegilops tauschii genome reveals multiple impacts of transposons.</title>
        <authorList>
            <person name="Zhao G."/>
            <person name="Zou C."/>
            <person name="Li K."/>
            <person name="Wang K."/>
            <person name="Li T."/>
            <person name="Gao L."/>
            <person name="Zhang X."/>
            <person name="Wang H."/>
            <person name="Yang Z."/>
            <person name="Liu X."/>
            <person name="Jiang W."/>
            <person name="Mao L."/>
            <person name="Kong X."/>
            <person name="Jiao Y."/>
            <person name="Jia J."/>
        </authorList>
    </citation>
    <scope>NUCLEOTIDE SEQUENCE [LARGE SCALE GENOMIC DNA]</scope>
    <source>
        <strain evidence="2">cv. AL8/78</strain>
    </source>
</reference>
<name>A0A452XUB9_AEGTS</name>